<evidence type="ECO:0000313" key="2">
    <source>
        <dbReference type="EMBL" id="KAK9806974.1"/>
    </source>
</evidence>
<keyword evidence="3" id="KW-1185">Reference proteome</keyword>
<feature type="region of interest" description="Disordered" evidence="1">
    <location>
        <begin position="288"/>
        <end position="335"/>
    </location>
</feature>
<reference evidence="2 3" key="1">
    <citation type="journal article" date="2024" name="Nat. Commun.">
        <title>Phylogenomics reveals the evolutionary origins of lichenization in chlorophyte algae.</title>
        <authorList>
            <person name="Puginier C."/>
            <person name="Libourel C."/>
            <person name="Otte J."/>
            <person name="Skaloud P."/>
            <person name="Haon M."/>
            <person name="Grisel S."/>
            <person name="Petersen M."/>
            <person name="Berrin J.G."/>
            <person name="Delaux P.M."/>
            <person name="Dal Grande F."/>
            <person name="Keller J."/>
        </authorList>
    </citation>
    <scope>NUCLEOTIDE SEQUENCE [LARGE SCALE GENOMIC DNA]</scope>
    <source>
        <strain evidence="2 3">SAG 2043</strain>
    </source>
</reference>
<dbReference type="AlphaFoldDB" id="A0AAW1PF99"/>
<comment type="caution">
    <text evidence="2">The sequence shown here is derived from an EMBL/GenBank/DDBJ whole genome shotgun (WGS) entry which is preliminary data.</text>
</comment>
<dbReference type="Proteomes" id="UP001489004">
    <property type="component" value="Unassembled WGS sequence"/>
</dbReference>
<sequence>MLSRGVSSDEYLEEELCSAGRSLGPISTTHRKGNDRHALAQIGREIQKHVDEFVVALPLGTTLDDAYVEEQVAAALYQALMERADLQLKLTQWVKVAGDLKEAAGPGRDAAVREELNLLEVRLAAHQRRLEDMARVQHLVAQDKSQEQSRALQEAHAEAEALRSQLADQVHQVQVARVAEERLRKALVDAEIELQRASTAAEAQQQRLQASEAASQELQQRHEAALAELEEEKQRAAAKDRKLHERLHDLTKLRGQLENAHEQLAEAKHGENSREARIEVLERQLAERDRKMQGRQAEMARLREQAEQATSQASQEAETSSQGGGNAGQPVPADI</sequence>
<feature type="compositionally biased region" description="Low complexity" evidence="1">
    <location>
        <begin position="307"/>
        <end position="321"/>
    </location>
</feature>
<accession>A0AAW1PF99</accession>
<gene>
    <name evidence="2" type="ORF">WJX72_009163</name>
</gene>
<evidence type="ECO:0008006" key="4">
    <source>
        <dbReference type="Google" id="ProtNLM"/>
    </source>
</evidence>
<feature type="compositionally biased region" description="Basic and acidic residues" evidence="1">
    <location>
        <begin position="288"/>
        <end position="306"/>
    </location>
</feature>
<name>A0AAW1PF99_9CHLO</name>
<proteinExistence type="predicted"/>
<organism evidence="2 3">
    <name type="scientific">[Myrmecia] bisecta</name>
    <dbReference type="NCBI Taxonomy" id="41462"/>
    <lineage>
        <taxon>Eukaryota</taxon>
        <taxon>Viridiplantae</taxon>
        <taxon>Chlorophyta</taxon>
        <taxon>core chlorophytes</taxon>
        <taxon>Trebouxiophyceae</taxon>
        <taxon>Trebouxiales</taxon>
        <taxon>Trebouxiaceae</taxon>
        <taxon>Myrmecia</taxon>
    </lineage>
</organism>
<dbReference type="EMBL" id="JALJOR010000013">
    <property type="protein sequence ID" value="KAK9806974.1"/>
    <property type="molecule type" value="Genomic_DNA"/>
</dbReference>
<evidence type="ECO:0000313" key="3">
    <source>
        <dbReference type="Proteomes" id="UP001489004"/>
    </source>
</evidence>
<protein>
    <recommendedName>
        <fullName evidence="4">KfrA N-terminal DNA-binding domain-containing protein</fullName>
    </recommendedName>
</protein>
<evidence type="ECO:0000256" key="1">
    <source>
        <dbReference type="SAM" id="MobiDB-lite"/>
    </source>
</evidence>